<evidence type="ECO:0000256" key="5">
    <source>
        <dbReference type="SAM" id="Phobius"/>
    </source>
</evidence>
<feature type="transmembrane region" description="Helical" evidence="5">
    <location>
        <begin position="88"/>
        <end position="111"/>
    </location>
</feature>
<dbReference type="Pfam" id="PF07690">
    <property type="entry name" value="MFS_1"/>
    <property type="match status" value="1"/>
</dbReference>
<dbReference type="PANTHER" id="PTHR23508">
    <property type="entry name" value="CARBOXYLIC ACID TRANSPORTER PROTEIN HOMOLOG"/>
    <property type="match status" value="1"/>
</dbReference>
<proteinExistence type="predicted"/>
<dbReference type="PANTHER" id="PTHR23508:SF10">
    <property type="entry name" value="CARBOXYLIC ACID TRANSPORTER PROTEIN HOMOLOG"/>
    <property type="match status" value="1"/>
</dbReference>
<feature type="transmembrane region" description="Helical" evidence="5">
    <location>
        <begin position="178"/>
        <end position="196"/>
    </location>
</feature>
<dbReference type="AlphaFoldDB" id="A0A6N6W9A9"/>
<feature type="transmembrane region" description="Helical" evidence="5">
    <location>
        <begin position="355"/>
        <end position="375"/>
    </location>
</feature>
<dbReference type="OrthoDB" id="7066727at2"/>
<feature type="transmembrane region" description="Helical" evidence="5">
    <location>
        <begin position="387"/>
        <end position="407"/>
    </location>
</feature>
<feature type="transmembrane region" description="Helical" evidence="5">
    <location>
        <begin position="117"/>
        <end position="138"/>
    </location>
</feature>
<feature type="transmembrane region" description="Helical" evidence="5">
    <location>
        <begin position="15"/>
        <end position="37"/>
    </location>
</feature>
<evidence type="ECO:0000256" key="1">
    <source>
        <dbReference type="ARBA" id="ARBA00004141"/>
    </source>
</evidence>
<sequence>MNTVLVDDLIDERPFGLFQASIFAICFLIALMDGANVQVMGLSAPLMAVDLKLTPAQLGPLFAGSEFGFMMGALLLGPLADRIGRKTVLVACAWLFGLASLGTVAAPGFAALLTLRVVTGIGLGGAAPCLVSLATEYVSQRYRGRVASLLWAAMPAGGVIAGFAASVVIPQYGWKSMFYLSGIVPIVAAILVLLFVPESVRLLILSNAPQQRIERIIRRLAPSRSFGDAVRYATHEHQEKGLPVKHLFMDGRAPFTALLWLAFFLNFLALIATLAWTSTLLRSAAMPVADAATVIGWNNVGGTIGVAIAGAVMERLGTYRFLALIYTVGAIALALTGICAPHTASVALCSGLTGLFVGGATSGLIAIATIAYPTAIRSTGVGWGLAAGRFGGASGPVVVGALVAAGFPVAQTFIVIAAPVLGAALVMLMMGRLNTVHATDRAEFAAH</sequence>
<evidence type="ECO:0000256" key="4">
    <source>
        <dbReference type="ARBA" id="ARBA00023136"/>
    </source>
</evidence>
<evidence type="ECO:0000256" key="2">
    <source>
        <dbReference type="ARBA" id="ARBA00022692"/>
    </source>
</evidence>
<dbReference type="Proteomes" id="UP000463700">
    <property type="component" value="Unassembled WGS sequence"/>
</dbReference>
<organism evidence="7 8">
    <name type="scientific">Paraburkholderia madseniana</name>
    <dbReference type="NCBI Taxonomy" id="2599607"/>
    <lineage>
        <taxon>Bacteria</taxon>
        <taxon>Pseudomonadati</taxon>
        <taxon>Pseudomonadota</taxon>
        <taxon>Betaproteobacteria</taxon>
        <taxon>Burkholderiales</taxon>
        <taxon>Burkholderiaceae</taxon>
        <taxon>Paraburkholderia</taxon>
    </lineage>
</organism>
<feature type="domain" description="Major facilitator superfamily (MFS) profile" evidence="6">
    <location>
        <begin position="22"/>
        <end position="435"/>
    </location>
</feature>
<gene>
    <name evidence="7" type="ORF">FSO04_29365</name>
</gene>
<dbReference type="GO" id="GO:0005886">
    <property type="term" value="C:plasma membrane"/>
    <property type="evidence" value="ECO:0007669"/>
    <property type="project" value="TreeGrafter"/>
</dbReference>
<dbReference type="RefSeq" id="WP_154565093.1">
    <property type="nucleotide sequence ID" value="NZ_JAMXWG010000001.1"/>
</dbReference>
<feature type="transmembrane region" description="Helical" evidence="5">
    <location>
        <begin position="321"/>
        <end position="343"/>
    </location>
</feature>
<feature type="transmembrane region" description="Helical" evidence="5">
    <location>
        <begin position="288"/>
        <end position="309"/>
    </location>
</feature>
<comment type="subcellular location">
    <subcellularLocation>
        <location evidence="1">Membrane</location>
        <topology evidence="1">Multi-pass membrane protein</topology>
    </subcellularLocation>
</comment>
<keyword evidence="4 5" id="KW-0472">Membrane</keyword>
<dbReference type="PROSITE" id="PS50850">
    <property type="entry name" value="MFS"/>
    <property type="match status" value="1"/>
</dbReference>
<feature type="transmembrane region" description="Helical" evidence="5">
    <location>
        <begin position="150"/>
        <end position="172"/>
    </location>
</feature>
<dbReference type="EMBL" id="VOSW01000065">
    <property type="protein sequence ID" value="KAE8756334.1"/>
    <property type="molecule type" value="Genomic_DNA"/>
</dbReference>
<evidence type="ECO:0000256" key="3">
    <source>
        <dbReference type="ARBA" id="ARBA00022989"/>
    </source>
</evidence>
<dbReference type="PROSITE" id="PS00217">
    <property type="entry name" value="SUGAR_TRANSPORT_2"/>
    <property type="match status" value="1"/>
</dbReference>
<evidence type="ECO:0000259" key="6">
    <source>
        <dbReference type="PROSITE" id="PS50850"/>
    </source>
</evidence>
<evidence type="ECO:0000313" key="8">
    <source>
        <dbReference type="Proteomes" id="UP000463700"/>
    </source>
</evidence>
<dbReference type="InterPro" id="IPR020846">
    <property type="entry name" value="MFS_dom"/>
</dbReference>
<evidence type="ECO:0000313" key="7">
    <source>
        <dbReference type="EMBL" id="KAE8756334.1"/>
    </source>
</evidence>
<keyword evidence="3 5" id="KW-1133">Transmembrane helix</keyword>
<dbReference type="SUPFAM" id="SSF103473">
    <property type="entry name" value="MFS general substrate transporter"/>
    <property type="match status" value="1"/>
</dbReference>
<feature type="transmembrane region" description="Helical" evidence="5">
    <location>
        <begin position="57"/>
        <end position="76"/>
    </location>
</feature>
<feature type="transmembrane region" description="Helical" evidence="5">
    <location>
        <begin position="413"/>
        <end position="431"/>
    </location>
</feature>
<feature type="transmembrane region" description="Helical" evidence="5">
    <location>
        <begin position="255"/>
        <end position="276"/>
    </location>
</feature>
<dbReference type="GO" id="GO:0046943">
    <property type="term" value="F:carboxylic acid transmembrane transporter activity"/>
    <property type="evidence" value="ECO:0007669"/>
    <property type="project" value="TreeGrafter"/>
</dbReference>
<dbReference type="Gene3D" id="1.20.1250.20">
    <property type="entry name" value="MFS general substrate transporter like domains"/>
    <property type="match status" value="1"/>
</dbReference>
<dbReference type="PROSITE" id="PS00216">
    <property type="entry name" value="SUGAR_TRANSPORT_1"/>
    <property type="match status" value="1"/>
</dbReference>
<comment type="caution">
    <text evidence="7">The sequence shown here is derived from an EMBL/GenBank/DDBJ whole genome shotgun (WGS) entry which is preliminary data.</text>
</comment>
<name>A0A6N6W9A9_9BURK</name>
<dbReference type="InterPro" id="IPR036259">
    <property type="entry name" value="MFS_trans_sf"/>
</dbReference>
<protein>
    <submittedName>
        <fullName evidence="7">MFS transporter</fullName>
    </submittedName>
</protein>
<keyword evidence="2 5" id="KW-0812">Transmembrane</keyword>
<dbReference type="InterPro" id="IPR005829">
    <property type="entry name" value="Sugar_transporter_CS"/>
</dbReference>
<dbReference type="InterPro" id="IPR011701">
    <property type="entry name" value="MFS"/>
</dbReference>
<accession>A0A6N6W9A9</accession>
<reference evidence="7 8" key="1">
    <citation type="journal article" date="2020" name="Int. J. Syst. Evol. Microbiol.">
        <title>Paraburkholderia madseniana sp. nov., a phenolic acid-degrading bacterium isolated from acidic forest soil.</title>
        <authorList>
            <person name="Wilhelm R.C."/>
            <person name="Murphy S.J.L."/>
            <person name="Feriancek N.M."/>
            <person name="Karasz D.C."/>
            <person name="DeRito C.M."/>
            <person name="Newman J.D."/>
            <person name="Buckley D.H."/>
        </authorList>
    </citation>
    <scope>NUCLEOTIDE SEQUENCE [LARGE SCALE GENOMIC DNA]</scope>
    <source>
        <strain evidence="7 8">RP11</strain>
    </source>
</reference>